<evidence type="ECO:0000256" key="1">
    <source>
        <dbReference type="ARBA" id="ARBA00022598"/>
    </source>
</evidence>
<keyword evidence="6" id="KW-1185">Reference proteome</keyword>
<dbReference type="AlphaFoldDB" id="A0A562RNU4"/>
<dbReference type="GO" id="GO:0006430">
    <property type="term" value="P:lysyl-tRNA aminoacylation"/>
    <property type="evidence" value="ECO:0007669"/>
    <property type="project" value="InterPro"/>
</dbReference>
<keyword evidence="3" id="KW-0067">ATP-binding</keyword>
<comment type="caution">
    <text evidence="5">The sequence shown here is derived from an EMBL/GenBank/DDBJ whole genome shotgun (WGS) entry which is preliminary data.</text>
</comment>
<dbReference type="NCBIfam" id="TIGR00462">
    <property type="entry name" value="genX"/>
    <property type="match status" value="1"/>
</dbReference>
<evidence type="ECO:0000313" key="6">
    <source>
        <dbReference type="Proteomes" id="UP000318307"/>
    </source>
</evidence>
<accession>A0A562RNU4</accession>
<dbReference type="Gene3D" id="3.30.930.10">
    <property type="entry name" value="Bira Bifunctional Protein, Domain 2"/>
    <property type="match status" value="1"/>
</dbReference>
<dbReference type="InterPro" id="IPR004525">
    <property type="entry name" value="EpmA"/>
</dbReference>
<evidence type="ECO:0000259" key="4">
    <source>
        <dbReference type="PROSITE" id="PS50862"/>
    </source>
</evidence>
<gene>
    <name evidence="5" type="ORF">LZ24_02279</name>
</gene>
<sequence length="310" mass="34959">MGMEAKAFRRMRIRPHLEMRMRMAAAVRRFFAERDFLEVETPVRIPAPAPEVHIDCVPASGAFLQASPELAMKELLASGFERIFQLARCFRGGERGARHLPEMALLEWYVKDEDYRYMMAETEGLICHLAEYEGMGNSLLWQGKKIDLTPPFERLSVKEAFLRHGSLSMEEALEKGCFNEIMGLEIEPCLGLEKPVFLYDYPVSEASLARIKPENPAFAERFELYICGVELCNAYTELVDAKEQAARFREAAAERAKLGKTAYPEASVFLEALGHMPPATGNALGFDRLVMLFSGAPDIDHVTAILPEEM</sequence>
<protein>
    <submittedName>
        <fullName evidence="5">Lysyl-tRNA synthetase class 2</fullName>
    </submittedName>
</protein>
<feature type="domain" description="Aminoacyl-transfer RNA synthetases class-II family profile" evidence="4">
    <location>
        <begin position="17"/>
        <end position="307"/>
    </location>
</feature>
<keyword evidence="5" id="KW-0030">Aminoacyl-tRNA synthetase</keyword>
<evidence type="ECO:0000256" key="3">
    <source>
        <dbReference type="ARBA" id="ARBA00022840"/>
    </source>
</evidence>
<proteinExistence type="predicted"/>
<dbReference type="GO" id="GO:0005524">
    <property type="term" value="F:ATP binding"/>
    <property type="evidence" value="ECO:0007669"/>
    <property type="project" value="UniProtKB-KW"/>
</dbReference>
<dbReference type="InterPro" id="IPR006195">
    <property type="entry name" value="aa-tRNA-synth_II"/>
</dbReference>
<organism evidence="5 6">
    <name type="scientific">Desulfobotulus alkaliphilus</name>
    <dbReference type="NCBI Taxonomy" id="622671"/>
    <lineage>
        <taxon>Bacteria</taxon>
        <taxon>Pseudomonadati</taxon>
        <taxon>Thermodesulfobacteriota</taxon>
        <taxon>Desulfobacteria</taxon>
        <taxon>Desulfobacterales</taxon>
        <taxon>Desulfobacteraceae</taxon>
        <taxon>Desulfobotulus</taxon>
    </lineage>
</organism>
<dbReference type="PANTHER" id="PTHR42918:SF6">
    <property type="entry name" value="ELONGATION FACTOR P--(R)-BETA-LYSINE LIGASE"/>
    <property type="match status" value="1"/>
</dbReference>
<dbReference type="GO" id="GO:0005829">
    <property type="term" value="C:cytosol"/>
    <property type="evidence" value="ECO:0007669"/>
    <property type="project" value="TreeGrafter"/>
</dbReference>
<dbReference type="InterPro" id="IPR045864">
    <property type="entry name" value="aa-tRNA-synth_II/BPL/LPL"/>
</dbReference>
<evidence type="ECO:0000256" key="2">
    <source>
        <dbReference type="ARBA" id="ARBA00022741"/>
    </source>
</evidence>
<dbReference type="GO" id="GO:0000049">
    <property type="term" value="F:tRNA binding"/>
    <property type="evidence" value="ECO:0007669"/>
    <property type="project" value="TreeGrafter"/>
</dbReference>
<dbReference type="PROSITE" id="PS50862">
    <property type="entry name" value="AA_TRNA_LIGASE_II"/>
    <property type="match status" value="1"/>
</dbReference>
<name>A0A562RNU4_9BACT</name>
<reference evidence="5 6" key="1">
    <citation type="submission" date="2019-07" db="EMBL/GenBank/DDBJ databases">
        <title>Genome sequencing of 100 strains of the haloalkaliphilic chemolithoautotrophic sulfur-oxidizing bacterium Thioalkalivibrio.</title>
        <authorList>
            <person name="Muyzer G."/>
        </authorList>
    </citation>
    <scope>NUCLEOTIDE SEQUENCE [LARGE SCALE GENOMIC DNA]</scope>
    <source>
        <strain evidence="5 6">ASO4-4</strain>
    </source>
</reference>
<dbReference type="Pfam" id="PF00152">
    <property type="entry name" value="tRNA-synt_2"/>
    <property type="match status" value="1"/>
</dbReference>
<dbReference type="Proteomes" id="UP000318307">
    <property type="component" value="Unassembled WGS sequence"/>
</dbReference>
<keyword evidence="2" id="KW-0547">Nucleotide-binding</keyword>
<dbReference type="InterPro" id="IPR004364">
    <property type="entry name" value="Aa-tRNA-synt_II"/>
</dbReference>
<dbReference type="SUPFAM" id="SSF55681">
    <property type="entry name" value="Class II aaRS and biotin synthetases"/>
    <property type="match status" value="1"/>
</dbReference>
<dbReference type="EMBL" id="VLLC01000017">
    <property type="protein sequence ID" value="TWI70709.1"/>
    <property type="molecule type" value="Genomic_DNA"/>
</dbReference>
<dbReference type="PANTHER" id="PTHR42918">
    <property type="entry name" value="LYSYL-TRNA SYNTHETASE"/>
    <property type="match status" value="1"/>
</dbReference>
<evidence type="ECO:0000313" key="5">
    <source>
        <dbReference type="EMBL" id="TWI70709.1"/>
    </source>
</evidence>
<dbReference type="GO" id="GO:0004824">
    <property type="term" value="F:lysine-tRNA ligase activity"/>
    <property type="evidence" value="ECO:0007669"/>
    <property type="project" value="InterPro"/>
</dbReference>
<keyword evidence="1" id="KW-0436">Ligase</keyword>